<dbReference type="GeneID" id="101493431"/>
<sequence length="354" mass="39036">MALRLRVTSVSSPFVSTASGFSLSQSCSVFKPCFHPLRFHFQLNNRNYSYPTRLVIRASRTESKGVILDFRVPQFQLPEPLTGKVWTLEGFKAHLAILKGLAVIAISSNSVATPPQSQDGRRPFELVYHGQFDDSRPSSDIQVTGRRTVLAFGISLLGFPGVSLAVVKQGLLAGRIPGLSEPDEQGWRTYRRPDEKSGGHGVGWSPIIPYTFSVPQEWEEVPVSIADLGGTELDLRFASSKEGRLFVIVAPVLRFSDTLGDDATIEKIGPPDKVINAFGPEMIGENVEGKVLSASVAEHEGRTYYQFELEPPHIFITATAAGNRLYLFGVTGNGLQWKRHYSDLKKISDSFRVV</sequence>
<accession>A0A1S2YC17</accession>
<protein>
    <submittedName>
        <fullName evidence="3">PsbP domain-containing protein 4, chloroplastic isoform X1</fullName>
    </submittedName>
</protein>
<dbReference type="PaxDb" id="3827-XP_004502593.1"/>
<dbReference type="PANTHER" id="PTHR31407:SF38">
    <property type="entry name" value="PSBP DOMAIN-CONTAINING PROTEIN 4, CHLOROPLASTIC"/>
    <property type="match status" value="1"/>
</dbReference>
<evidence type="ECO:0000259" key="1">
    <source>
        <dbReference type="Pfam" id="PF01789"/>
    </source>
</evidence>
<dbReference type="GO" id="GO:0019898">
    <property type="term" value="C:extrinsic component of membrane"/>
    <property type="evidence" value="ECO:0007669"/>
    <property type="project" value="InterPro"/>
</dbReference>
<evidence type="ECO:0000313" key="2">
    <source>
        <dbReference type="Proteomes" id="UP000087171"/>
    </source>
</evidence>
<dbReference type="InterPro" id="IPR002683">
    <property type="entry name" value="PsbP_C"/>
</dbReference>
<dbReference type="Gene3D" id="3.40.1000.10">
    <property type="entry name" value="Mog1/PsbP, alpha/beta/alpha sandwich"/>
    <property type="match status" value="1"/>
</dbReference>
<dbReference type="InterPro" id="IPR016123">
    <property type="entry name" value="Mog1/PsbP_a/b/a-sand"/>
</dbReference>
<gene>
    <name evidence="3" type="primary">LOC101493431</name>
</gene>
<dbReference type="Proteomes" id="UP000087171">
    <property type="component" value="Chromosome Ca5"/>
</dbReference>
<dbReference type="OrthoDB" id="496416at2759"/>
<dbReference type="Pfam" id="PF01789">
    <property type="entry name" value="PsbP"/>
    <property type="match status" value="1"/>
</dbReference>
<dbReference type="STRING" id="3827.A0A1S2YC17"/>
<dbReference type="PANTHER" id="PTHR31407">
    <property type="match status" value="1"/>
</dbReference>
<dbReference type="eggNOG" id="ENOG502QVAW">
    <property type="taxonomic scope" value="Eukaryota"/>
</dbReference>
<dbReference type="SUPFAM" id="SSF55724">
    <property type="entry name" value="Mog1p/PsbP-like"/>
    <property type="match status" value="1"/>
</dbReference>
<reference evidence="2" key="1">
    <citation type="journal article" date="2013" name="Nat. Biotechnol.">
        <title>Draft genome sequence of chickpea (Cicer arietinum) provides a resource for trait improvement.</title>
        <authorList>
            <person name="Varshney R.K."/>
            <person name="Song C."/>
            <person name="Saxena R.K."/>
            <person name="Azam S."/>
            <person name="Yu S."/>
            <person name="Sharpe A.G."/>
            <person name="Cannon S."/>
            <person name="Baek J."/>
            <person name="Rosen B.D."/>
            <person name="Tar'an B."/>
            <person name="Millan T."/>
            <person name="Zhang X."/>
            <person name="Ramsay L.D."/>
            <person name="Iwata A."/>
            <person name="Wang Y."/>
            <person name="Nelson W."/>
            <person name="Farmer A.D."/>
            <person name="Gaur P.M."/>
            <person name="Soderlund C."/>
            <person name="Penmetsa R.V."/>
            <person name="Xu C."/>
            <person name="Bharti A.K."/>
            <person name="He W."/>
            <person name="Winter P."/>
            <person name="Zhao S."/>
            <person name="Hane J.K."/>
            <person name="Carrasquilla-Garcia N."/>
            <person name="Condie J.A."/>
            <person name="Upadhyaya H.D."/>
            <person name="Luo M.C."/>
            <person name="Thudi M."/>
            <person name="Gowda C.L."/>
            <person name="Singh N.P."/>
            <person name="Lichtenzveig J."/>
            <person name="Gali K.K."/>
            <person name="Rubio J."/>
            <person name="Nadarajan N."/>
            <person name="Dolezel J."/>
            <person name="Bansal K.C."/>
            <person name="Xu X."/>
            <person name="Edwards D."/>
            <person name="Zhang G."/>
            <person name="Kahl G."/>
            <person name="Gil J."/>
            <person name="Singh K.B."/>
            <person name="Datta S.K."/>
            <person name="Jackson S.A."/>
            <person name="Wang J."/>
            <person name="Cook D.R."/>
        </authorList>
    </citation>
    <scope>NUCLEOTIDE SEQUENCE [LARGE SCALE GENOMIC DNA]</scope>
    <source>
        <strain evidence="2">cv. CDC Frontier</strain>
    </source>
</reference>
<dbReference type="KEGG" id="cam:101493431"/>
<dbReference type="GO" id="GO:0015979">
    <property type="term" value="P:photosynthesis"/>
    <property type="evidence" value="ECO:0007669"/>
    <property type="project" value="InterPro"/>
</dbReference>
<dbReference type="PROSITE" id="PS51257">
    <property type="entry name" value="PROKAR_LIPOPROTEIN"/>
    <property type="match status" value="1"/>
</dbReference>
<evidence type="ECO:0000313" key="3">
    <source>
        <dbReference type="RefSeq" id="XP_004502593.1"/>
    </source>
</evidence>
<organism evidence="2 3">
    <name type="scientific">Cicer arietinum</name>
    <name type="common">Chickpea</name>
    <name type="synonym">Garbanzo</name>
    <dbReference type="NCBI Taxonomy" id="3827"/>
    <lineage>
        <taxon>Eukaryota</taxon>
        <taxon>Viridiplantae</taxon>
        <taxon>Streptophyta</taxon>
        <taxon>Embryophyta</taxon>
        <taxon>Tracheophyta</taxon>
        <taxon>Spermatophyta</taxon>
        <taxon>Magnoliopsida</taxon>
        <taxon>eudicotyledons</taxon>
        <taxon>Gunneridae</taxon>
        <taxon>Pentapetalae</taxon>
        <taxon>rosids</taxon>
        <taxon>fabids</taxon>
        <taxon>Fabales</taxon>
        <taxon>Fabaceae</taxon>
        <taxon>Papilionoideae</taxon>
        <taxon>50 kb inversion clade</taxon>
        <taxon>NPAAA clade</taxon>
        <taxon>Hologalegina</taxon>
        <taxon>IRL clade</taxon>
        <taxon>Cicereae</taxon>
        <taxon>Cicer</taxon>
    </lineage>
</organism>
<keyword evidence="2" id="KW-1185">Reference proteome</keyword>
<dbReference type="GO" id="GO:0005509">
    <property type="term" value="F:calcium ion binding"/>
    <property type="evidence" value="ECO:0007669"/>
    <property type="project" value="InterPro"/>
</dbReference>
<dbReference type="AlphaFoldDB" id="A0A1S2YC17"/>
<name>A0A1S2YC17_CICAR</name>
<dbReference type="RefSeq" id="XP_004502593.1">
    <property type="nucleotide sequence ID" value="XM_004502536.3"/>
</dbReference>
<dbReference type="GO" id="GO:0009654">
    <property type="term" value="C:photosystem II oxygen evolving complex"/>
    <property type="evidence" value="ECO:0007669"/>
    <property type="project" value="InterPro"/>
</dbReference>
<reference evidence="3" key="2">
    <citation type="submission" date="2025-08" db="UniProtKB">
        <authorList>
            <consortium name="RefSeq"/>
        </authorList>
    </citation>
    <scope>IDENTIFICATION</scope>
    <source>
        <tissue evidence="3">Etiolated seedlings</tissue>
    </source>
</reference>
<proteinExistence type="predicted"/>
<feature type="domain" description="PsbP C-terminal" evidence="1">
    <location>
        <begin position="210"/>
        <end position="353"/>
    </location>
</feature>